<evidence type="ECO:0000256" key="3">
    <source>
        <dbReference type="SAM" id="SignalP"/>
    </source>
</evidence>
<evidence type="ECO:0000313" key="4">
    <source>
        <dbReference type="EMBL" id="GAO47776.1"/>
    </source>
</evidence>
<reference evidence="4 5" key="3">
    <citation type="journal article" date="2015" name="Genome Announc.">
        <title>Draft Genome Sequence of the Archiascomycetous Yeast Saitoella complicata.</title>
        <authorList>
            <person name="Yamauchi K."/>
            <person name="Kondo S."/>
            <person name="Hamamoto M."/>
            <person name="Takahashi Y."/>
            <person name="Ogura Y."/>
            <person name="Hayashi T."/>
            <person name="Nishida H."/>
        </authorList>
    </citation>
    <scope>NUCLEOTIDE SEQUENCE [LARGE SCALE GENOMIC DNA]</scope>
    <source>
        <strain evidence="4 5">NRRL Y-17804</strain>
    </source>
</reference>
<keyword evidence="3" id="KW-0732">Signal</keyword>
<sequence>MHLPALALSSLLLASTSAYAKITNLVTFGDSYTDQSRLTAFYTNGSIPAHYQEVYPPGAYAANGGSTWVKYAEEFGGLETWNYAVSGASCSNLLTPRHDLGAPKATSGVFPSVSEYEISAFLTDHLVNTTYGGWALDLDPEETIYSLWIGTNDLGVDSLLTGNQIPGVTLVNTTACALNVFRTLYQYGARKFLLMNMIPLQLTPLYSRDATNSRYWKNEFNATSWNIFMTELVTSGNELWRLGAPALAHELKGAEVGLFDSYGLFWDMYHEPEAYGLDNVTGWVAHCPVSGSGNCSYAVSDYKTNGNQDRFLWFDELHPSEPAEKIVAREVVNAIKGSGRITTWYRTPPVKRSSLSSKPASSRTMHPNPPY</sequence>
<accession>A0A0E9NDG8</accession>
<keyword evidence="1" id="KW-0378">Hydrolase</keyword>
<gene>
    <name evidence="4" type="ORF">G7K_1974-t1</name>
</gene>
<dbReference type="Pfam" id="PF00657">
    <property type="entry name" value="Lipase_GDSL"/>
    <property type="match status" value="1"/>
</dbReference>
<feature type="chain" id="PRO_5002430425" description="SGNH hydrolase-type esterase domain-containing protein" evidence="3">
    <location>
        <begin position="21"/>
        <end position="371"/>
    </location>
</feature>
<evidence type="ECO:0000256" key="2">
    <source>
        <dbReference type="SAM" id="MobiDB-lite"/>
    </source>
</evidence>
<proteinExistence type="predicted"/>
<dbReference type="PANTHER" id="PTHR45648">
    <property type="entry name" value="GDSL LIPASE/ACYLHYDROLASE FAMILY PROTEIN (AFU_ORTHOLOGUE AFUA_4G14700)"/>
    <property type="match status" value="1"/>
</dbReference>
<name>A0A0E9NDG8_SAICN</name>
<reference evidence="4 5" key="2">
    <citation type="journal article" date="2014" name="J. Gen. Appl. Microbiol.">
        <title>The early diverging ascomycetous budding yeast Saitoella complicata has three histone deacetylases belonging to the Clr6, Hos2, and Rpd3 lineages.</title>
        <authorList>
            <person name="Nishida H."/>
            <person name="Matsumoto T."/>
            <person name="Kondo S."/>
            <person name="Hamamoto M."/>
            <person name="Yoshikawa H."/>
        </authorList>
    </citation>
    <scope>NUCLEOTIDE SEQUENCE [LARGE SCALE GENOMIC DNA]</scope>
    <source>
        <strain evidence="4 5">NRRL Y-17804</strain>
    </source>
</reference>
<dbReference type="PANTHER" id="PTHR45648:SF22">
    <property type="entry name" value="GDSL LIPASE_ACYLHYDROLASE FAMILY PROTEIN (AFU_ORTHOLOGUE AFUA_4G14700)"/>
    <property type="match status" value="1"/>
</dbReference>
<dbReference type="InterPro" id="IPR036514">
    <property type="entry name" value="SGNH_hydro_sf"/>
</dbReference>
<dbReference type="STRING" id="698492.A0A0E9NDG8"/>
<dbReference type="Gene3D" id="3.40.50.1110">
    <property type="entry name" value="SGNH hydrolase"/>
    <property type="match status" value="1"/>
</dbReference>
<evidence type="ECO:0000313" key="5">
    <source>
        <dbReference type="Proteomes" id="UP000033140"/>
    </source>
</evidence>
<dbReference type="EMBL" id="BACD03000011">
    <property type="protein sequence ID" value="GAO47776.1"/>
    <property type="molecule type" value="Genomic_DNA"/>
</dbReference>
<feature type="region of interest" description="Disordered" evidence="2">
    <location>
        <begin position="349"/>
        <end position="371"/>
    </location>
</feature>
<dbReference type="InterPro" id="IPR051058">
    <property type="entry name" value="GDSL_Est/Lipase"/>
</dbReference>
<dbReference type="CDD" id="cd01846">
    <property type="entry name" value="fatty_acyltransferase_like"/>
    <property type="match status" value="1"/>
</dbReference>
<feature type="compositionally biased region" description="Low complexity" evidence="2">
    <location>
        <begin position="353"/>
        <end position="362"/>
    </location>
</feature>
<dbReference type="Proteomes" id="UP000033140">
    <property type="component" value="Unassembled WGS sequence"/>
</dbReference>
<dbReference type="OMA" id="KYFVIMN"/>
<comment type="caution">
    <text evidence="4">The sequence shown here is derived from an EMBL/GenBank/DDBJ whole genome shotgun (WGS) entry which is preliminary data.</text>
</comment>
<dbReference type="InterPro" id="IPR001087">
    <property type="entry name" value="GDSL"/>
</dbReference>
<feature type="signal peptide" evidence="3">
    <location>
        <begin position="1"/>
        <end position="20"/>
    </location>
</feature>
<dbReference type="AlphaFoldDB" id="A0A0E9NDG8"/>
<dbReference type="SUPFAM" id="SSF52266">
    <property type="entry name" value="SGNH hydrolase"/>
    <property type="match status" value="1"/>
</dbReference>
<evidence type="ECO:0000256" key="1">
    <source>
        <dbReference type="ARBA" id="ARBA00022801"/>
    </source>
</evidence>
<dbReference type="GO" id="GO:0016788">
    <property type="term" value="F:hydrolase activity, acting on ester bonds"/>
    <property type="evidence" value="ECO:0007669"/>
    <property type="project" value="InterPro"/>
</dbReference>
<organism evidence="4 5">
    <name type="scientific">Saitoella complicata (strain BCRC 22490 / CBS 7301 / JCM 7358 / NBRC 10748 / NRRL Y-17804)</name>
    <dbReference type="NCBI Taxonomy" id="698492"/>
    <lineage>
        <taxon>Eukaryota</taxon>
        <taxon>Fungi</taxon>
        <taxon>Dikarya</taxon>
        <taxon>Ascomycota</taxon>
        <taxon>Taphrinomycotina</taxon>
        <taxon>Taphrinomycotina incertae sedis</taxon>
        <taxon>Saitoella</taxon>
    </lineage>
</organism>
<keyword evidence="5" id="KW-1185">Reference proteome</keyword>
<reference evidence="4 5" key="1">
    <citation type="journal article" date="2011" name="J. Gen. Appl. Microbiol.">
        <title>Draft genome sequencing of the enigmatic yeast Saitoella complicata.</title>
        <authorList>
            <person name="Nishida H."/>
            <person name="Hamamoto M."/>
            <person name="Sugiyama J."/>
        </authorList>
    </citation>
    <scope>NUCLEOTIDE SEQUENCE [LARGE SCALE GENOMIC DNA]</scope>
    <source>
        <strain evidence="4 5">NRRL Y-17804</strain>
    </source>
</reference>
<protein>
    <recommendedName>
        <fullName evidence="6">SGNH hydrolase-type esterase domain-containing protein</fullName>
    </recommendedName>
</protein>
<evidence type="ECO:0008006" key="6">
    <source>
        <dbReference type="Google" id="ProtNLM"/>
    </source>
</evidence>